<gene>
    <name evidence="1" type="ORF">FCALED_LOCUS16884</name>
</gene>
<evidence type="ECO:0000313" key="2">
    <source>
        <dbReference type="Proteomes" id="UP000789570"/>
    </source>
</evidence>
<organism evidence="1 2">
    <name type="scientific">Funneliformis caledonium</name>
    <dbReference type="NCBI Taxonomy" id="1117310"/>
    <lineage>
        <taxon>Eukaryota</taxon>
        <taxon>Fungi</taxon>
        <taxon>Fungi incertae sedis</taxon>
        <taxon>Mucoromycota</taxon>
        <taxon>Glomeromycotina</taxon>
        <taxon>Glomeromycetes</taxon>
        <taxon>Glomerales</taxon>
        <taxon>Glomeraceae</taxon>
        <taxon>Funneliformis</taxon>
    </lineage>
</organism>
<dbReference type="AlphaFoldDB" id="A0A9N9NV90"/>
<dbReference type="EMBL" id="CAJVPQ010022244">
    <property type="protein sequence ID" value="CAG8760211.1"/>
    <property type="molecule type" value="Genomic_DNA"/>
</dbReference>
<reference evidence="1" key="1">
    <citation type="submission" date="2021-06" db="EMBL/GenBank/DDBJ databases">
        <authorList>
            <person name="Kallberg Y."/>
            <person name="Tangrot J."/>
            <person name="Rosling A."/>
        </authorList>
    </citation>
    <scope>NUCLEOTIDE SEQUENCE</scope>
    <source>
        <strain evidence="1">UK204</strain>
    </source>
</reference>
<evidence type="ECO:0000313" key="1">
    <source>
        <dbReference type="EMBL" id="CAG8760211.1"/>
    </source>
</evidence>
<keyword evidence="2" id="KW-1185">Reference proteome</keyword>
<dbReference type="Proteomes" id="UP000789570">
    <property type="component" value="Unassembled WGS sequence"/>
</dbReference>
<dbReference type="OrthoDB" id="2440800at2759"/>
<sequence length="107" mass="11735">ISSSEKLMSTKNGQALIQEISHNLAKSATPLSIQENDSICALSPNPPEISLISGRPNHVTKISETIANSSLSANEEEYIKMLTEGIDNKTLYGSTSYENEAKIRERR</sequence>
<accession>A0A9N9NV90</accession>
<feature type="non-terminal residue" evidence="1">
    <location>
        <position position="107"/>
    </location>
</feature>
<protein>
    <submittedName>
        <fullName evidence="1">9231_t:CDS:1</fullName>
    </submittedName>
</protein>
<feature type="non-terminal residue" evidence="1">
    <location>
        <position position="1"/>
    </location>
</feature>
<name>A0A9N9NV90_9GLOM</name>
<proteinExistence type="predicted"/>
<comment type="caution">
    <text evidence="1">The sequence shown here is derived from an EMBL/GenBank/DDBJ whole genome shotgun (WGS) entry which is preliminary data.</text>
</comment>